<feature type="region of interest" description="Disordered" evidence="1">
    <location>
        <begin position="335"/>
        <end position="355"/>
    </location>
</feature>
<dbReference type="PANTHER" id="PTHR23319:SF13">
    <property type="entry name" value="GRAM DOMAIN-CONTAINING PROTEIN"/>
    <property type="match status" value="1"/>
</dbReference>
<keyword evidence="2" id="KW-1133">Transmembrane helix</keyword>
<protein>
    <submittedName>
        <fullName evidence="3">(salmon louse) hypothetical protein</fullName>
    </submittedName>
</protein>
<dbReference type="Gene3D" id="2.30.29.30">
    <property type="entry name" value="Pleckstrin-homology domain (PH domain)/Phosphotyrosine-binding domain (PTB)"/>
    <property type="match status" value="1"/>
</dbReference>
<dbReference type="InterPro" id="IPR011993">
    <property type="entry name" value="PH-like_dom_sf"/>
</dbReference>
<evidence type="ECO:0000313" key="3">
    <source>
        <dbReference type="EMBL" id="CAF3007775.1"/>
    </source>
</evidence>
<feature type="transmembrane region" description="Helical" evidence="2">
    <location>
        <begin position="581"/>
        <end position="602"/>
    </location>
</feature>
<dbReference type="AlphaFoldDB" id="A0A7R8HCG5"/>
<evidence type="ECO:0000256" key="1">
    <source>
        <dbReference type="SAM" id="MobiDB-lite"/>
    </source>
</evidence>
<feature type="compositionally biased region" description="Acidic residues" evidence="1">
    <location>
        <begin position="346"/>
        <end position="355"/>
    </location>
</feature>
<accession>A0A7R8HCG5</accession>
<proteinExistence type="predicted"/>
<dbReference type="GO" id="GO:0120015">
    <property type="term" value="F:sterol transfer activity"/>
    <property type="evidence" value="ECO:0007669"/>
    <property type="project" value="TreeGrafter"/>
</dbReference>
<keyword evidence="2" id="KW-0812">Transmembrane</keyword>
<dbReference type="GO" id="GO:0032366">
    <property type="term" value="P:intracellular sterol transport"/>
    <property type="evidence" value="ECO:0007669"/>
    <property type="project" value="TreeGrafter"/>
</dbReference>
<dbReference type="PANTHER" id="PTHR23319">
    <property type="entry name" value="GRAM DOMAIN CONTAINING 1B, ISOFORM E"/>
    <property type="match status" value="1"/>
</dbReference>
<feature type="compositionally biased region" description="Low complexity" evidence="1">
    <location>
        <begin position="83"/>
        <end position="116"/>
    </location>
</feature>
<reference evidence="3" key="1">
    <citation type="submission" date="2021-02" db="EMBL/GenBank/DDBJ databases">
        <authorList>
            <person name="Bekaert M."/>
        </authorList>
    </citation>
    <scope>NUCLEOTIDE SEQUENCE</scope>
    <source>
        <strain evidence="3">IoA-00</strain>
    </source>
</reference>
<dbReference type="SMART" id="SM00568">
    <property type="entry name" value="GRAM"/>
    <property type="match status" value="1"/>
</dbReference>
<dbReference type="GO" id="GO:0005886">
    <property type="term" value="C:plasma membrane"/>
    <property type="evidence" value="ECO:0007669"/>
    <property type="project" value="TreeGrafter"/>
</dbReference>
<dbReference type="GO" id="GO:0005789">
    <property type="term" value="C:endoplasmic reticulum membrane"/>
    <property type="evidence" value="ECO:0007669"/>
    <property type="project" value="TreeGrafter"/>
</dbReference>
<dbReference type="Proteomes" id="UP000675881">
    <property type="component" value="Chromosome 7"/>
</dbReference>
<dbReference type="Pfam" id="PF02893">
    <property type="entry name" value="GRAM"/>
    <property type="match status" value="1"/>
</dbReference>
<keyword evidence="4" id="KW-1185">Reference proteome</keyword>
<dbReference type="InterPro" id="IPR004182">
    <property type="entry name" value="GRAM"/>
</dbReference>
<feature type="compositionally biased region" description="Polar residues" evidence="1">
    <location>
        <begin position="42"/>
        <end position="57"/>
    </location>
</feature>
<dbReference type="InterPro" id="IPR051482">
    <property type="entry name" value="Cholesterol_transport"/>
</dbReference>
<organism evidence="3 4">
    <name type="scientific">Lepeophtheirus salmonis</name>
    <name type="common">Salmon louse</name>
    <name type="synonym">Caligus salmonis</name>
    <dbReference type="NCBI Taxonomy" id="72036"/>
    <lineage>
        <taxon>Eukaryota</taxon>
        <taxon>Metazoa</taxon>
        <taxon>Ecdysozoa</taxon>
        <taxon>Arthropoda</taxon>
        <taxon>Crustacea</taxon>
        <taxon>Multicrustacea</taxon>
        <taxon>Hexanauplia</taxon>
        <taxon>Copepoda</taxon>
        <taxon>Siphonostomatoida</taxon>
        <taxon>Caligidae</taxon>
        <taxon>Lepeophtheirus</taxon>
    </lineage>
</organism>
<evidence type="ECO:0000256" key="2">
    <source>
        <dbReference type="SAM" id="Phobius"/>
    </source>
</evidence>
<dbReference type="EMBL" id="HG994586">
    <property type="protein sequence ID" value="CAF3007775.1"/>
    <property type="molecule type" value="Genomic_DNA"/>
</dbReference>
<evidence type="ECO:0000313" key="4">
    <source>
        <dbReference type="Proteomes" id="UP000675881"/>
    </source>
</evidence>
<feature type="region of interest" description="Disordered" evidence="1">
    <location>
        <begin position="1"/>
        <end position="214"/>
    </location>
</feature>
<sequence length="603" mass="67184">MKMGVLDEAHTGGSVGKEQQIRNGGGPGSNPNSNSANMIPASVSNSHANGRNNNSSGVKLKNERKRRSYEKSCQCGGLVIHPNPNSISHSNSSMSNSNNQRDSSGAGQYSSSSVLSTNSPKSEHKGLPLSESSYEMYDQQESTGNVENERNNLKSSSTCGSLQKGHQPSKTTVSSSLPSIGGTANLQSQSIDSENDSDENQVPTTSTNSSRSRQKKFLKNFKHSPQCADEVVLQRYSCALVGDILLQGQMYITNNYFAFYSNVFGYITKLQIPIRSVIMLSKEKTAKIIPNAVGLSTSEEKHVFSSLLSRDSTLKFMTKVWKRVLRKEEFLLSSQGNSGSTHALDTELDDEEEEDDVVLLNDEESSDSEIQYDEQIPNPQVPSVIEPNSEFLVKRTSQTSGTIFYQAKATSTTPRSNGKFTTHIDENMESFTVRNWSFMDLFPSPSKSTVLILIENLQKQVESYYFESGNSPSVNHWSPLFNSDSTDKVQKVLDSNVNQISMTCVESTACKPYLQYVCVPILHSVIYFSIKYLELWNILVHTHWIPFYSDAYRLHFHHCFYCNGQPLKFAHLSTKFKSSMMIVIAWAIGLSLGLFPLFFNIAW</sequence>
<feature type="compositionally biased region" description="Polar residues" evidence="1">
    <location>
        <begin position="200"/>
        <end position="211"/>
    </location>
</feature>
<feature type="compositionally biased region" description="Basic and acidic residues" evidence="1">
    <location>
        <begin position="1"/>
        <end position="10"/>
    </location>
</feature>
<feature type="compositionally biased region" description="Polar residues" evidence="1">
    <location>
        <begin position="153"/>
        <end position="192"/>
    </location>
</feature>
<name>A0A7R8HCG5_LEPSM</name>
<dbReference type="OrthoDB" id="74360at2759"/>
<dbReference type="GO" id="GO:0032934">
    <property type="term" value="F:sterol binding"/>
    <property type="evidence" value="ECO:0007669"/>
    <property type="project" value="TreeGrafter"/>
</dbReference>
<keyword evidence="2" id="KW-0472">Membrane</keyword>
<dbReference type="GO" id="GO:0140268">
    <property type="term" value="C:endoplasmic reticulum-plasma membrane contact site"/>
    <property type="evidence" value="ECO:0007669"/>
    <property type="project" value="TreeGrafter"/>
</dbReference>
<gene>
    <name evidence="3" type="ORF">LSAA_12945</name>
</gene>
<dbReference type="CDD" id="cd13220">
    <property type="entry name" value="PH-GRAM_GRAMDC"/>
    <property type="match status" value="1"/>
</dbReference>